<dbReference type="Pfam" id="PF01152">
    <property type="entry name" value="Bac_globin"/>
    <property type="match status" value="1"/>
</dbReference>
<keyword evidence="7" id="KW-0408">Iron</keyword>
<dbReference type="SUPFAM" id="SSF46458">
    <property type="entry name" value="Globin-like"/>
    <property type="match status" value="1"/>
</dbReference>
<evidence type="ECO:0000256" key="3">
    <source>
        <dbReference type="ARBA" id="ARBA00022617"/>
    </source>
</evidence>
<reference evidence="12" key="1">
    <citation type="journal article" date="2016" name="Nat. Commun.">
        <title>The Gonium pectorale genome demonstrates co-option of cell cycle regulation during the evolution of multicellularity.</title>
        <authorList>
            <person name="Hanschen E.R."/>
            <person name="Marriage T.N."/>
            <person name="Ferris P.J."/>
            <person name="Hamaji T."/>
            <person name="Toyoda A."/>
            <person name="Fujiyama A."/>
            <person name="Neme R."/>
            <person name="Noguchi H."/>
            <person name="Minakuchi Y."/>
            <person name="Suzuki M."/>
            <person name="Kawai-Toyooka H."/>
            <person name="Smith D.R."/>
            <person name="Sparks H."/>
            <person name="Anderson J."/>
            <person name="Bakaric R."/>
            <person name="Luria V."/>
            <person name="Karger A."/>
            <person name="Kirschner M.W."/>
            <person name="Durand P.M."/>
            <person name="Michod R.E."/>
            <person name="Nozaki H."/>
            <person name="Olson B.J."/>
        </authorList>
    </citation>
    <scope>NUCLEOTIDE SEQUENCE [LARGE SCALE GENOMIC DNA]</scope>
    <source>
        <strain evidence="12">NIES-2863</strain>
    </source>
</reference>
<evidence type="ECO:0000256" key="8">
    <source>
        <dbReference type="ARBA" id="ARBA00023157"/>
    </source>
</evidence>
<keyword evidence="6" id="KW-0560">Oxidoreductase</keyword>
<evidence type="ECO:0000256" key="6">
    <source>
        <dbReference type="ARBA" id="ARBA00023002"/>
    </source>
</evidence>
<dbReference type="AlphaFoldDB" id="A0A150GRN0"/>
<dbReference type="STRING" id="33097.A0A150GRN0"/>
<feature type="compositionally biased region" description="Low complexity" evidence="10">
    <location>
        <begin position="410"/>
        <end position="432"/>
    </location>
</feature>
<dbReference type="PANTHER" id="PTHR42801">
    <property type="entry name" value="THIOREDOXIN-DEPENDENT PEROXIDE REDUCTASE"/>
    <property type="match status" value="1"/>
</dbReference>
<organism evidence="11 12">
    <name type="scientific">Gonium pectorale</name>
    <name type="common">Green alga</name>
    <dbReference type="NCBI Taxonomy" id="33097"/>
    <lineage>
        <taxon>Eukaryota</taxon>
        <taxon>Viridiplantae</taxon>
        <taxon>Chlorophyta</taxon>
        <taxon>core chlorophytes</taxon>
        <taxon>Chlorophyceae</taxon>
        <taxon>CS clade</taxon>
        <taxon>Chlamydomonadales</taxon>
        <taxon>Volvocaceae</taxon>
        <taxon>Gonium</taxon>
    </lineage>
</organism>
<dbReference type="OrthoDB" id="546064at2759"/>
<dbReference type="GO" id="GO:0045454">
    <property type="term" value="P:cell redox homeostasis"/>
    <property type="evidence" value="ECO:0007669"/>
    <property type="project" value="TreeGrafter"/>
</dbReference>
<evidence type="ECO:0000256" key="1">
    <source>
        <dbReference type="ARBA" id="ARBA00022448"/>
    </source>
</evidence>
<comment type="caution">
    <text evidence="11">The sequence shown here is derived from an EMBL/GenBank/DDBJ whole genome shotgun (WGS) entry which is preliminary data.</text>
</comment>
<name>A0A150GRN0_GONPE</name>
<evidence type="ECO:0000313" key="12">
    <source>
        <dbReference type="Proteomes" id="UP000075714"/>
    </source>
</evidence>
<gene>
    <name evidence="11" type="ORF">GPECTOR_9g515</name>
</gene>
<dbReference type="PANTHER" id="PTHR42801:SF5">
    <property type="entry name" value="GROUP 1 TRUNCATED HEMOGLOBIN GLBN"/>
    <property type="match status" value="1"/>
</dbReference>
<dbReference type="InterPro" id="IPR050924">
    <property type="entry name" value="Peroxiredoxin_BCP/PrxQ"/>
</dbReference>
<evidence type="ECO:0000313" key="11">
    <source>
        <dbReference type="EMBL" id="KXZ52471.1"/>
    </source>
</evidence>
<dbReference type="GO" id="GO:0046872">
    <property type="term" value="F:metal ion binding"/>
    <property type="evidence" value="ECO:0007669"/>
    <property type="project" value="UniProtKB-KW"/>
</dbReference>
<feature type="region of interest" description="Disordered" evidence="10">
    <location>
        <begin position="163"/>
        <end position="182"/>
    </location>
</feature>
<dbReference type="GO" id="GO:0020037">
    <property type="term" value="F:heme binding"/>
    <property type="evidence" value="ECO:0007669"/>
    <property type="project" value="InterPro"/>
</dbReference>
<accession>A0A150GRN0</accession>
<dbReference type="GO" id="GO:0005737">
    <property type="term" value="C:cytoplasm"/>
    <property type="evidence" value="ECO:0007669"/>
    <property type="project" value="TreeGrafter"/>
</dbReference>
<keyword evidence="8" id="KW-1015">Disulfide bond</keyword>
<keyword evidence="12" id="KW-1185">Reference proteome</keyword>
<protein>
    <submittedName>
        <fullName evidence="11">Uncharacterized protein</fullName>
    </submittedName>
</protein>
<feature type="compositionally biased region" description="Polar residues" evidence="10">
    <location>
        <begin position="230"/>
        <end position="240"/>
    </location>
</feature>
<dbReference type="GO" id="GO:0034599">
    <property type="term" value="P:cellular response to oxidative stress"/>
    <property type="evidence" value="ECO:0007669"/>
    <property type="project" value="TreeGrafter"/>
</dbReference>
<feature type="region of interest" description="Disordered" evidence="10">
    <location>
        <begin position="222"/>
        <end position="242"/>
    </location>
</feature>
<keyword evidence="3" id="KW-0349">Heme</keyword>
<dbReference type="GO" id="GO:0008379">
    <property type="term" value="F:thioredoxin peroxidase activity"/>
    <property type="evidence" value="ECO:0007669"/>
    <property type="project" value="TreeGrafter"/>
</dbReference>
<dbReference type="InterPro" id="IPR009050">
    <property type="entry name" value="Globin-like_sf"/>
</dbReference>
<feature type="region of interest" description="Disordered" evidence="10">
    <location>
        <begin position="410"/>
        <end position="481"/>
    </location>
</feature>
<evidence type="ECO:0000256" key="7">
    <source>
        <dbReference type="ARBA" id="ARBA00023004"/>
    </source>
</evidence>
<evidence type="ECO:0000256" key="2">
    <source>
        <dbReference type="ARBA" id="ARBA00022559"/>
    </source>
</evidence>
<keyword evidence="2" id="KW-0575">Peroxidase</keyword>
<dbReference type="InterPro" id="IPR012292">
    <property type="entry name" value="Globin/Proto"/>
</dbReference>
<proteinExistence type="predicted"/>
<dbReference type="InterPro" id="IPR001486">
    <property type="entry name" value="Hemoglobin_trunc"/>
</dbReference>
<dbReference type="Proteomes" id="UP000075714">
    <property type="component" value="Unassembled WGS sequence"/>
</dbReference>
<dbReference type="CDD" id="cd00454">
    <property type="entry name" value="TrHb1_N"/>
    <property type="match status" value="1"/>
</dbReference>
<sequence>MGNTCSVDGLAHMATTEEVRDAVRSIELWQKAQETNKGAGQHDRLGGSILARMGGTDVVKRVVENFYKKLYADEKLLAFLHDHDMTYLRAKQSAFMAWLWGPPQQYIGKHLRTAHLKLIKQRGFSPEDFQLGMRYFEESMLELGAPQASRGLGLWRTAAALDGGPAESAGERDAGRESERTDGSLADEVMAKIRPFEAVIFTPTPKDAEEEARWAVEARTKELAARQHPTKQLSQQDSQHAVTATAITAPPAADAAATAANGVGSRPGSSRVAQCPFTGVAGPTAAAAATAAATAPTAPAAAAALQAGFSAAFPAGAAGCGKPSPVVTVAAGRASAPARISAGVATIIRAGAGASVNLSAGVTASDGKCIGRIGQDAIRLWRPTSANASSKAAAAPAEEVAVAAGEEITAGPAGSQPQPAAGAGNDEAAADGLKTAMVGEDEAGAGAGDRAGEPAAEAESDSDLVDAFMSEVDAEQAKAPV</sequence>
<evidence type="ECO:0000256" key="4">
    <source>
        <dbReference type="ARBA" id="ARBA00022723"/>
    </source>
</evidence>
<keyword evidence="1" id="KW-0813">Transport</keyword>
<evidence type="ECO:0000256" key="5">
    <source>
        <dbReference type="ARBA" id="ARBA00022862"/>
    </source>
</evidence>
<dbReference type="EMBL" id="LSYV01000010">
    <property type="protein sequence ID" value="KXZ52471.1"/>
    <property type="molecule type" value="Genomic_DNA"/>
</dbReference>
<evidence type="ECO:0000256" key="10">
    <source>
        <dbReference type="SAM" id="MobiDB-lite"/>
    </source>
</evidence>
<evidence type="ECO:0000256" key="9">
    <source>
        <dbReference type="ARBA" id="ARBA00023284"/>
    </source>
</evidence>
<dbReference type="GO" id="GO:0019825">
    <property type="term" value="F:oxygen binding"/>
    <property type="evidence" value="ECO:0007669"/>
    <property type="project" value="InterPro"/>
</dbReference>
<keyword evidence="9" id="KW-0676">Redox-active center</keyword>
<dbReference type="Gene3D" id="1.10.490.10">
    <property type="entry name" value="Globins"/>
    <property type="match status" value="1"/>
</dbReference>
<keyword evidence="5" id="KW-0049">Antioxidant</keyword>
<keyword evidence="4" id="KW-0479">Metal-binding</keyword>
<feature type="compositionally biased region" description="Basic and acidic residues" evidence="10">
    <location>
        <begin position="169"/>
        <end position="182"/>
    </location>
</feature>